<dbReference type="Gene3D" id="2.60.40.1080">
    <property type="match status" value="8"/>
</dbReference>
<dbReference type="AlphaFoldDB" id="A0A3T1D158"/>
<dbReference type="RefSeq" id="WP_130605770.1">
    <property type="nucleotide sequence ID" value="NZ_AP019400.1"/>
</dbReference>
<proteinExistence type="predicted"/>
<dbReference type="SUPFAM" id="SSF49373">
    <property type="entry name" value="Invasin/intimin cell-adhesion fragments"/>
    <property type="match status" value="4"/>
</dbReference>
<dbReference type="OrthoDB" id="503324at2"/>
<dbReference type="Proteomes" id="UP000289856">
    <property type="component" value="Chromosome"/>
</dbReference>
<dbReference type="SMART" id="SM00635">
    <property type="entry name" value="BID_2"/>
    <property type="match status" value="6"/>
</dbReference>
<feature type="domain" description="BIG2" evidence="1">
    <location>
        <begin position="678"/>
        <end position="758"/>
    </location>
</feature>
<protein>
    <recommendedName>
        <fullName evidence="1">BIG2 domain-containing protein</fullName>
    </recommendedName>
</protein>
<gene>
    <name evidence="2" type="ORF">KCTCHS21_11480</name>
</gene>
<feature type="domain" description="BIG2" evidence="1">
    <location>
        <begin position="420"/>
        <end position="505"/>
    </location>
</feature>
<dbReference type="EMBL" id="AP019400">
    <property type="protein sequence ID" value="BBI31749.1"/>
    <property type="molecule type" value="Genomic_DNA"/>
</dbReference>
<evidence type="ECO:0000313" key="3">
    <source>
        <dbReference type="Proteomes" id="UP000289856"/>
    </source>
</evidence>
<organism evidence="2 3">
    <name type="scientific">Cohnella abietis</name>
    <dbReference type="NCBI Taxonomy" id="2507935"/>
    <lineage>
        <taxon>Bacteria</taxon>
        <taxon>Bacillati</taxon>
        <taxon>Bacillota</taxon>
        <taxon>Bacilli</taxon>
        <taxon>Bacillales</taxon>
        <taxon>Paenibacillaceae</taxon>
        <taxon>Cohnella</taxon>
    </lineage>
</organism>
<keyword evidence="3" id="KW-1185">Reference proteome</keyword>
<evidence type="ECO:0000313" key="2">
    <source>
        <dbReference type="EMBL" id="BBI31749.1"/>
    </source>
</evidence>
<feature type="domain" description="BIG2" evidence="1">
    <location>
        <begin position="145"/>
        <end position="223"/>
    </location>
</feature>
<dbReference type="KEGG" id="cohn:KCTCHS21_11480"/>
<name>A0A3T1D158_9BACL</name>
<dbReference type="InterPro" id="IPR003343">
    <property type="entry name" value="Big_2"/>
</dbReference>
<reference evidence="2 3" key="1">
    <citation type="submission" date="2019-01" db="EMBL/GenBank/DDBJ databases">
        <title>Complete genome sequence of Cohnella hallensis HS21 isolated from Korean fir (Abies koreana) rhizospheric soil.</title>
        <authorList>
            <person name="Jiang L."/>
            <person name="Kang S.W."/>
            <person name="Kim S."/>
            <person name="Jung J."/>
            <person name="Kim C.Y."/>
            <person name="Kim D.H."/>
            <person name="Kim S.W."/>
            <person name="Lee J."/>
        </authorList>
    </citation>
    <scope>NUCLEOTIDE SEQUENCE [LARGE SCALE GENOMIC DNA]</scope>
    <source>
        <strain evidence="2 3">HS21</strain>
    </source>
</reference>
<accession>A0A3T1D158</accession>
<feature type="domain" description="BIG2" evidence="1">
    <location>
        <begin position="594"/>
        <end position="674"/>
    </location>
</feature>
<sequence length="760" mass="80126">MKMWSKTAKHKSPSSRPSNIYNRILTVFLVLALIGSTFGGVVSAADITVTNLDISSDNSSGKLYVEDNTILLTANASISGESTPRVVTEDATWSSSSSAVKVVKGVVTATGAISSATITAKYKDKSAYFYVTAEYYYTDVKLKTGDSGVDAPAKQDVNIGTDLKFTVSATKLGGATEIPSKPQWTTSNAAIATVSEGTVTLLTEGTVTITVKSKGKSDSIVLTVSSPYSSIDIVGSDDKVIEGPIHLVVDDNKEITLKSKATLKDGIPEPASAKEVWTSSNTAIVKIGEAGKLDAGKLTAVSKGTATITISRLGVSKTITVIVRTEYEALTVTPDKPIYVTLYGSSVELGATAMKGSDKPEPVTTKAEWKISDTDQAYAVIDKTTTPGKVFVSPRGVGTAKIIATYMGLSKEISITVLPTIKSIEISKDSLEVFVEDTAALPSVSGTTVSDGKEDVGKLVKWTSSDLKVITIEDGKWKAVSKGTAILTAEVESVSGTIVRDTMTIEVHNKILALIPSTDTLSVVIGKEVDLPTVQLIYEDGEETPVTDKIVWKSSTPNLLVKTKSVKGLLAANATLTGTYLNKTIKVKVTVEEEFTSFVIEPNKISLTLNKSQSIKVTGNTKSGKKVNISSRLNWIASNVEHVTIKGASIKGLVEGSGKLTATIQGKILEIPYVITAKLTKLTASNNAIQSAIGDQVVIELTSLYENGKSANVNVQAVWTTSKASVAVVENGRITVKGKGSATIKAAFGGKSVSIRVSVK</sequence>
<feature type="domain" description="BIG2" evidence="1">
    <location>
        <begin position="326"/>
        <end position="416"/>
    </location>
</feature>
<evidence type="ECO:0000259" key="1">
    <source>
        <dbReference type="SMART" id="SM00635"/>
    </source>
</evidence>
<feature type="domain" description="BIG2" evidence="1">
    <location>
        <begin position="243"/>
        <end position="322"/>
    </location>
</feature>
<dbReference type="InterPro" id="IPR008964">
    <property type="entry name" value="Invasin/intimin_cell_adhesion"/>
</dbReference>